<comment type="caution">
    <text evidence="4">The sequence shown here is derived from an EMBL/GenBank/DDBJ whole genome shotgun (WGS) entry which is preliminary data.</text>
</comment>
<dbReference type="InterPro" id="IPR049174">
    <property type="entry name" value="Beta-AFase-like"/>
</dbReference>
<name>A0A495EBZ8_9FLAO</name>
<dbReference type="RefSeq" id="WP_121063478.1">
    <property type="nucleotide sequence ID" value="NZ_RBIQ01000007.1"/>
</dbReference>
<accession>A0A495EBZ8</accession>
<reference evidence="4 5" key="1">
    <citation type="submission" date="2018-10" db="EMBL/GenBank/DDBJ databases">
        <title>Genomic Encyclopedia of Archaeal and Bacterial Type Strains, Phase II (KMG-II): from individual species to whole genera.</title>
        <authorList>
            <person name="Goeker M."/>
        </authorList>
    </citation>
    <scope>NUCLEOTIDE SEQUENCE [LARGE SCALE GENOMIC DNA]</scope>
    <source>
        <strain evidence="4 5">DSM 25230</strain>
    </source>
</reference>
<evidence type="ECO:0008006" key="6">
    <source>
        <dbReference type="Google" id="ProtNLM"/>
    </source>
</evidence>
<evidence type="ECO:0000259" key="1">
    <source>
        <dbReference type="Pfam" id="PF07944"/>
    </source>
</evidence>
<proteinExistence type="predicted"/>
<dbReference type="Pfam" id="PF07944">
    <property type="entry name" value="Beta-AFase-like_GH127_cat"/>
    <property type="match status" value="1"/>
</dbReference>
<dbReference type="InterPro" id="IPR049046">
    <property type="entry name" value="Beta-AFase-like_GH127_middle"/>
</dbReference>
<dbReference type="PANTHER" id="PTHR43465">
    <property type="entry name" value="DUF1680 DOMAIN PROTEIN (AFU_ORTHOLOGUE AFUA_1G08910)"/>
    <property type="match status" value="1"/>
</dbReference>
<dbReference type="Gene3D" id="1.50.10.20">
    <property type="match status" value="1"/>
</dbReference>
<dbReference type="OrthoDB" id="9757939at2"/>
<dbReference type="SUPFAM" id="SSF48208">
    <property type="entry name" value="Six-hairpin glycosidases"/>
    <property type="match status" value="1"/>
</dbReference>
<feature type="domain" description="Non-reducing end beta-L-arabinofuranosidase-like GH127 catalytic" evidence="1">
    <location>
        <begin position="44"/>
        <end position="454"/>
    </location>
</feature>
<evidence type="ECO:0000313" key="5">
    <source>
        <dbReference type="Proteomes" id="UP000269412"/>
    </source>
</evidence>
<dbReference type="AlphaFoldDB" id="A0A495EBZ8"/>
<dbReference type="PANTHER" id="PTHR43465:SF1">
    <property type="entry name" value="NON-REDUCING END BETA-L-ARABINOFURANOSIDASE"/>
    <property type="match status" value="1"/>
</dbReference>
<dbReference type="InterPro" id="IPR012878">
    <property type="entry name" value="Beta-AFase-like_GH127_cat"/>
</dbReference>
<dbReference type="InterPro" id="IPR008928">
    <property type="entry name" value="6-hairpin_glycosidase_sf"/>
</dbReference>
<dbReference type="Pfam" id="PF20737">
    <property type="entry name" value="Glyco_hydro127C"/>
    <property type="match status" value="1"/>
</dbReference>
<evidence type="ECO:0000313" key="4">
    <source>
        <dbReference type="EMBL" id="RKR14346.1"/>
    </source>
</evidence>
<dbReference type="GO" id="GO:0005975">
    <property type="term" value="P:carbohydrate metabolic process"/>
    <property type="evidence" value="ECO:0007669"/>
    <property type="project" value="InterPro"/>
</dbReference>
<evidence type="ECO:0000259" key="2">
    <source>
        <dbReference type="Pfam" id="PF20736"/>
    </source>
</evidence>
<dbReference type="EMBL" id="RBIQ01000007">
    <property type="protein sequence ID" value="RKR14346.1"/>
    <property type="molecule type" value="Genomic_DNA"/>
</dbReference>
<dbReference type="Proteomes" id="UP000269412">
    <property type="component" value="Unassembled WGS sequence"/>
</dbReference>
<protein>
    <recommendedName>
        <fullName evidence="6">DUF1680 family protein</fullName>
    </recommendedName>
</protein>
<feature type="domain" description="Non-reducing end beta-L-arabinofuranosidase-like GH127 middle" evidence="2">
    <location>
        <begin position="465"/>
        <end position="562"/>
    </location>
</feature>
<dbReference type="InterPro" id="IPR049049">
    <property type="entry name" value="Beta-AFase-like_GH127_C"/>
</dbReference>
<organism evidence="4 5">
    <name type="scientific">Maribacter vaceletii</name>
    <dbReference type="NCBI Taxonomy" id="1206816"/>
    <lineage>
        <taxon>Bacteria</taxon>
        <taxon>Pseudomonadati</taxon>
        <taxon>Bacteroidota</taxon>
        <taxon>Flavobacteriia</taxon>
        <taxon>Flavobacteriales</taxon>
        <taxon>Flavobacteriaceae</taxon>
        <taxon>Maribacter</taxon>
    </lineage>
</organism>
<gene>
    <name evidence="4" type="ORF">CLV91_0421</name>
</gene>
<feature type="domain" description="Non-reducing end beta-L-arabinofuranosidase-like GH127 C-terminal" evidence="3">
    <location>
        <begin position="565"/>
        <end position="679"/>
    </location>
</feature>
<sequence>MKKVLLVAIAIAMLQASYGQEKAVLNNSKTPYMRLKTIDINDCQWIDGFWADKLKLAHKTMIPNLGRLMADPEIIHAYDNFKVAAGLKEGEFRGWSFHDGDFYKYVEALAYDYAVTKDETINTKMDEIIAVIAKAQRPDGYLHTKKQIGHGIAGFLHESARPFKNGKTKAFTHGPEHEFYNFGHLMTAACVHYRITGKKNFLNIAIKASDLIYEKFINPSPELARIDWNPPHYMGFVEMYRTTGDKKYLDVAESFINMLGSGKAKKGDHRAMAHSQRATPIREENEAVGHAGHGNYLYAGVADLYAETGDKELLAALERIWKNVTTQKMYITGATGPHHFMATRKGMETEAYGKNYELPNLKAYNETCANIGNAMWNWRMFLFNGEGRFADIMELVFYNSAISGISLEGNQFFYTNPLRFIDGHALNTKDEGERNDFMSVFCCPPNIIRTIAKMHTYAYSKSDKGVWVNLYGSNQLDTKLEDGTTINLTQKTNYPWDGHIEITTNNKRKKEFSIMLRIPGWANEGTIKINGEPFNTDIKSGTYVEVNRKWKKGDVLTLDLPMPTQLLTADPKVEETRNQVAVKRGPLVYCLESADLPKDVSMTDVVIPQDITLSPRFDSNLLSGVTVLEGQGEMLSKENWSNNLYKPLTRQKLKKVDITLIPYFTWSNREKSDMTVWIPLKY</sequence>
<keyword evidence="5" id="KW-1185">Reference proteome</keyword>
<evidence type="ECO:0000259" key="3">
    <source>
        <dbReference type="Pfam" id="PF20737"/>
    </source>
</evidence>
<dbReference type="Pfam" id="PF20736">
    <property type="entry name" value="Glyco_hydro127M"/>
    <property type="match status" value="1"/>
</dbReference>